<proteinExistence type="predicted"/>
<protein>
    <submittedName>
        <fullName evidence="1">Uncharacterized protein</fullName>
    </submittedName>
</protein>
<dbReference type="EMBL" id="BARU01049349">
    <property type="protein sequence ID" value="GAH92564.1"/>
    <property type="molecule type" value="Genomic_DNA"/>
</dbReference>
<dbReference type="AlphaFoldDB" id="X1KQY7"/>
<gene>
    <name evidence="1" type="ORF">S03H2_72716</name>
</gene>
<sequence length="40" mass="4696">MKQPWEGPLNKIDEYRWEIPKTYNSGMRVPGLIYASSNLL</sequence>
<organism evidence="1">
    <name type="scientific">marine sediment metagenome</name>
    <dbReference type="NCBI Taxonomy" id="412755"/>
    <lineage>
        <taxon>unclassified sequences</taxon>
        <taxon>metagenomes</taxon>
        <taxon>ecological metagenomes</taxon>
    </lineage>
</organism>
<name>X1KQY7_9ZZZZ</name>
<feature type="non-terminal residue" evidence="1">
    <location>
        <position position="40"/>
    </location>
</feature>
<comment type="caution">
    <text evidence="1">The sequence shown here is derived from an EMBL/GenBank/DDBJ whole genome shotgun (WGS) entry which is preliminary data.</text>
</comment>
<reference evidence="1" key="1">
    <citation type="journal article" date="2014" name="Front. Microbiol.">
        <title>High frequency of phylogenetically diverse reductive dehalogenase-homologous genes in deep subseafloor sedimentary metagenomes.</title>
        <authorList>
            <person name="Kawai M."/>
            <person name="Futagami T."/>
            <person name="Toyoda A."/>
            <person name="Takaki Y."/>
            <person name="Nishi S."/>
            <person name="Hori S."/>
            <person name="Arai W."/>
            <person name="Tsubouchi T."/>
            <person name="Morono Y."/>
            <person name="Uchiyama I."/>
            <person name="Ito T."/>
            <person name="Fujiyama A."/>
            <person name="Inagaki F."/>
            <person name="Takami H."/>
        </authorList>
    </citation>
    <scope>NUCLEOTIDE SEQUENCE</scope>
    <source>
        <strain evidence="1">Expedition CK06-06</strain>
    </source>
</reference>
<evidence type="ECO:0000313" key="1">
    <source>
        <dbReference type="EMBL" id="GAH92564.1"/>
    </source>
</evidence>
<accession>X1KQY7</accession>